<comment type="caution">
    <text evidence="1">The sequence shown here is derived from an EMBL/GenBank/DDBJ whole genome shotgun (WGS) entry which is preliminary data.</text>
</comment>
<sequence length="124" mass="14190">MEALVTFVYGLNEVVPRRDLWDQLTCYMEDVGEDPWLVLGDFNTVLDLSEVNGIFGDLSVGMDDFQACIWATRLLPVPVQGESYTWHNCSSGPRSLWKKLDRMLANNTWFSVWPNVTLPDFILS</sequence>
<dbReference type="EMBL" id="JACGWJ010000196">
    <property type="protein sequence ID" value="KAL0294304.1"/>
    <property type="molecule type" value="Genomic_DNA"/>
</dbReference>
<evidence type="ECO:0000313" key="1">
    <source>
        <dbReference type="EMBL" id="KAL0294304.1"/>
    </source>
</evidence>
<proteinExistence type="predicted"/>
<evidence type="ECO:0008006" key="2">
    <source>
        <dbReference type="Google" id="ProtNLM"/>
    </source>
</evidence>
<dbReference type="PANTHER" id="PTHR33710">
    <property type="entry name" value="BNAC02G09200D PROTEIN"/>
    <property type="match status" value="1"/>
</dbReference>
<dbReference type="Gene3D" id="3.60.10.10">
    <property type="entry name" value="Endonuclease/exonuclease/phosphatase"/>
    <property type="match status" value="1"/>
</dbReference>
<name>A0AAW2JIN0_SESRA</name>
<dbReference type="InterPro" id="IPR036691">
    <property type="entry name" value="Endo/exonu/phosph_ase_sf"/>
</dbReference>
<dbReference type="PANTHER" id="PTHR33710:SF64">
    <property type="entry name" value="ENDONUCLEASE_EXONUCLEASE_PHOSPHATASE DOMAIN-CONTAINING PROTEIN"/>
    <property type="match status" value="1"/>
</dbReference>
<dbReference type="SUPFAM" id="SSF56219">
    <property type="entry name" value="DNase I-like"/>
    <property type="match status" value="1"/>
</dbReference>
<accession>A0AAW2JIN0</accession>
<gene>
    <name evidence="1" type="ORF">Sradi_6893600</name>
</gene>
<reference evidence="1" key="2">
    <citation type="journal article" date="2024" name="Plant">
        <title>Genomic evolution and insights into agronomic trait innovations of Sesamum species.</title>
        <authorList>
            <person name="Miao H."/>
            <person name="Wang L."/>
            <person name="Qu L."/>
            <person name="Liu H."/>
            <person name="Sun Y."/>
            <person name="Le M."/>
            <person name="Wang Q."/>
            <person name="Wei S."/>
            <person name="Zheng Y."/>
            <person name="Lin W."/>
            <person name="Duan Y."/>
            <person name="Cao H."/>
            <person name="Xiong S."/>
            <person name="Wang X."/>
            <person name="Wei L."/>
            <person name="Li C."/>
            <person name="Ma Q."/>
            <person name="Ju M."/>
            <person name="Zhao R."/>
            <person name="Li G."/>
            <person name="Mu C."/>
            <person name="Tian Q."/>
            <person name="Mei H."/>
            <person name="Zhang T."/>
            <person name="Gao T."/>
            <person name="Zhang H."/>
        </authorList>
    </citation>
    <scope>NUCLEOTIDE SEQUENCE</scope>
    <source>
        <strain evidence="1">G02</strain>
    </source>
</reference>
<dbReference type="AlphaFoldDB" id="A0AAW2JIN0"/>
<reference evidence="1" key="1">
    <citation type="submission" date="2020-06" db="EMBL/GenBank/DDBJ databases">
        <authorList>
            <person name="Li T."/>
            <person name="Hu X."/>
            <person name="Zhang T."/>
            <person name="Song X."/>
            <person name="Zhang H."/>
            <person name="Dai N."/>
            <person name="Sheng W."/>
            <person name="Hou X."/>
            <person name="Wei L."/>
        </authorList>
    </citation>
    <scope>NUCLEOTIDE SEQUENCE</scope>
    <source>
        <strain evidence="1">G02</strain>
        <tissue evidence="1">Leaf</tissue>
    </source>
</reference>
<protein>
    <recommendedName>
        <fullName evidence="2">Endonuclease/exonuclease/phosphatase domain-containing protein</fullName>
    </recommendedName>
</protein>
<organism evidence="1">
    <name type="scientific">Sesamum radiatum</name>
    <name type="common">Black benniseed</name>
    <dbReference type="NCBI Taxonomy" id="300843"/>
    <lineage>
        <taxon>Eukaryota</taxon>
        <taxon>Viridiplantae</taxon>
        <taxon>Streptophyta</taxon>
        <taxon>Embryophyta</taxon>
        <taxon>Tracheophyta</taxon>
        <taxon>Spermatophyta</taxon>
        <taxon>Magnoliopsida</taxon>
        <taxon>eudicotyledons</taxon>
        <taxon>Gunneridae</taxon>
        <taxon>Pentapetalae</taxon>
        <taxon>asterids</taxon>
        <taxon>lamiids</taxon>
        <taxon>Lamiales</taxon>
        <taxon>Pedaliaceae</taxon>
        <taxon>Sesamum</taxon>
    </lineage>
</organism>